<reference evidence="3 4" key="1">
    <citation type="submission" date="2023-08" db="EMBL/GenBank/DDBJ databases">
        <title>Annotated Genome Sequence of Vanrija albida AlHP1.</title>
        <authorList>
            <person name="Herzog R."/>
        </authorList>
    </citation>
    <scope>NUCLEOTIDE SEQUENCE [LARGE SCALE GENOMIC DNA]</scope>
    <source>
        <strain evidence="3 4">AlHP1</strain>
    </source>
</reference>
<keyword evidence="1" id="KW-1133">Transmembrane helix</keyword>
<sequence>MRRLVLLLIALALALVARADISRNSSTSTSASTTADAGVGPSTIVSTNVAAGASTSNSTKLRAHRSRLAHRHHSPPETNLILATTLATTVTSPTSTPGLAAAPHPVPAGAIAGATVASALVLTALLLAAWYYARRRPPPEHTEKATLTSPSLEDAADPFACTPLGGRAISPPLPLQPRVHAASFSSIGAAIGVGHPPPPLGSWRPRTASGALAPPVVAPGRALGPVLQRA</sequence>
<evidence type="ECO:0000256" key="1">
    <source>
        <dbReference type="SAM" id="Phobius"/>
    </source>
</evidence>
<accession>A0ABR3QBA3</accession>
<proteinExistence type="predicted"/>
<name>A0ABR3QBA3_9TREE</name>
<feature type="chain" id="PRO_5045048170" description="Mid2 domain-containing protein" evidence="2">
    <location>
        <begin position="20"/>
        <end position="230"/>
    </location>
</feature>
<dbReference type="GeneID" id="95983812"/>
<comment type="caution">
    <text evidence="3">The sequence shown here is derived from an EMBL/GenBank/DDBJ whole genome shotgun (WGS) entry which is preliminary data.</text>
</comment>
<organism evidence="3 4">
    <name type="scientific">Vanrija albida</name>
    <dbReference type="NCBI Taxonomy" id="181172"/>
    <lineage>
        <taxon>Eukaryota</taxon>
        <taxon>Fungi</taxon>
        <taxon>Dikarya</taxon>
        <taxon>Basidiomycota</taxon>
        <taxon>Agaricomycotina</taxon>
        <taxon>Tremellomycetes</taxon>
        <taxon>Trichosporonales</taxon>
        <taxon>Trichosporonaceae</taxon>
        <taxon>Vanrija</taxon>
    </lineage>
</organism>
<dbReference type="Proteomes" id="UP001565368">
    <property type="component" value="Unassembled WGS sequence"/>
</dbReference>
<evidence type="ECO:0008006" key="5">
    <source>
        <dbReference type="Google" id="ProtNLM"/>
    </source>
</evidence>
<feature type="transmembrane region" description="Helical" evidence="1">
    <location>
        <begin position="110"/>
        <end position="133"/>
    </location>
</feature>
<feature type="signal peptide" evidence="2">
    <location>
        <begin position="1"/>
        <end position="19"/>
    </location>
</feature>
<dbReference type="RefSeq" id="XP_069211746.1">
    <property type="nucleotide sequence ID" value="XM_069351360.1"/>
</dbReference>
<evidence type="ECO:0000256" key="2">
    <source>
        <dbReference type="SAM" id="SignalP"/>
    </source>
</evidence>
<keyword evidence="1" id="KW-0472">Membrane</keyword>
<protein>
    <recommendedName>
        <fullName evidence="5">Mid2 domain-containing protein</fullName>
    </recommendedName>
</protein>
<keyword evidence="2" id="KW-0732">Signal</keyword>
<evidence type="ECO:0000313" key="4">
    <source>
        <dbReference type="Proteomes" id="UP001565368"/>
    </source>
</evidence>
<keyword evidence="4" id="KW-1185">Reference proteome</keyword>
<gene>
    <name evidence="3" type="ORF">Q8F55_002769</name>
</gene>
<dbReference type="EMBL" id="JBBXJM010000002">
    <property type="protein sequence ID" value="KAL1411802.1"/>
    <property type="molecule type" value="Genomic_DNA"/>
</dbReference>
<keyword evidence="1" id="KW-0812">Transmembrane</keyword>
<evidence type="ECO:0000313" key="3">
    <source>
        <dbReference type="EMBL" id="KAL1411802.1"/>
    </source>
</evidence>